<gene>
    <name evidence="11" type="ORF">PDE001_LOCUS5768</name>
</gene>
<dbReference type="InterPro" id="IPR007128">
    <property type="entry name" value="PMF1/Nnf1"/>
</dbReference>
<protein>
    <submittedName>
        <fullName evidence="11">Uncharacterized protein</fullName>
    </submittedName>
</protein>
<evidence type="ECO:0000256" key="3">
    <source>
        <dbReference type="ARBA" id="ARBA00022454"/>
    </source>
</evidence>
<evidence type="ECO:0000256" key="2">
    <source>
        <dbReference type="ARBA" id="ARBA00004629"/>
    </source>
</evidence>
<proteinExistence type="predicted"/>
<accession>A0AAV0UFR7</accession>
<evidence type="ECO:0000256" key="1">
    <source>
        <dbReference type="ARBA" id="ARBA00004123"/>
    </source>
</evidence>
<keyword evidence="9" id="KW-0137">Centromere</keyword>
<dbReference type="Proteomes" id="UP001162029">
    <property type="component" value="Unassembled WGS sequence"/>
</dbReference>
<comment type="subcellular location">
    <subcellularLocation>
        <location evidence="2">Chromosome</location>
        <location evidence="2">Centromere</location>
        <location evidence="2">Kinetochore</location>
    </subcellularLocation>
    <subcellularLocation>
        <location evidence="1">Nucleus</location>
    </subcellularLocation>
</comment>
<name>A0AAV0UFR7_9STRA</name>
<dbReference type="GO" id="GO:0000444">
    <property type="term" value="C:MIS12/MIND type complex"/>
    <property type="evidence" value="ECO:0007669"/>
    <property type="project" value="InterPro"/>
</dbReference>
<keyword evidence="6" id="KW-0995">Kinetochore</keyword>
<sequence length="275" mass="31775">MPHVPPSPAPSLTAKPRQSMRMKRMQLILQKALEVSVHAASLVDLRACLESECCGDEELLVAFFPPSTPESSEQDNTEEVAAQAVMSLRQKVETLFQWLCETHDVDAELLELEDVIRQAEERRLRQVEKKQIEEVETIEMEKKQEKEQKQNKITTPEALIRAERLRAKQEEKNELERLVETLETKNKELQGVVEEKRRQATADAQQMQRAAIQLEQVSHLAKVYATNPPEQALRNSILVVWRLLVFVDFEKVQLASRQCGNQFGMKFWKQLCAFR</sequence>
<dbReference type="GO" id="GO:0051301">
    <property type="term" value="P:cell division"/>
    <property type="evidence" value="ECO:0007669"/>
    <property type="project" value="UniProtKB-KW"/>
</dbReference>
<keyword evidence="8" id="KW-0131">Cell cycle</keyword>
<dbReference type="EMBL" id="CANTFM010001073">
    <property type="protein sequence ID" value="CAI5734625.1"/>
    <property type="molecule type" value="Genomic_DNA"/>
</dbReference>
<evidence type="ECO:0000256" key="6">
    <source>
        <dbReference type="ARBA" id="ARBA00022838"/>
    </source>
</evidence>
<evidence type="ECO:0000256" key="4">
    <source>
        <dbReference type="ARBA" id="ARBA00022618"/>
    </source>
</evidence>
<keyword evidence="3" id="KW-0158">Chromosome</keyword>
<keyword evidence="4" id="KW-0132">Cell division</keyword>
<dbReference type="Pfam" id="PF03980">
    <property type="entry name" value="Nnf1"/>
    <property type="match status" value="1"/>
</dbReference>
<keyword evidence="12" id="KW-1185">Reference proteome</keyword>
<reference evidence="11" key="1">
    <citation type="submission" date="2022-12" db="EMBL/GenBank/DDBJ databases">
        <authorList>
            <person name="Webb A."/>
        </authorList>
    </citation>
    <scope>NUCLEOTIDE SEQUENCE</scope>
    <source>
        <strain evidence="11">Pd1</strain>
    </source>
</reference>
<organism evidence="11 12">
    <name type="scientific">Peronospora destructor</name>
    <dbReference type="NCBI Taxonomy" id="86335"/>
    <lineage>
        <taxon>Eukaryota</taxon>
        <taxon>Sar</taxon>
        <taxon>Stramenopiles</taxon>
        <taxon>Oomycota</taxon>
        <taxon>Peronosporomycetes</taxon>
        <taxon>Peronosporales</taxon>
        <taxon>Peronosporaceae</taxon>
        <taxon>Peronospora</taxon>
    </lineage>
</organism>
<evidence type="ECO:0000313" key="12">
    <source>
        <dbReference type="Proteomes" id="UP001162029"/>
    </source>
</evidence>
<feature type="coiled-coil region" evidence="10">
    <location>
        <begin position="102"/>
        <end position="217"/>
    </location>
</feature>
<keyword evidence="5" id="KW-0498">Mitosis</keyword>
<keyword evidence="10" id="KW-0175">Coiled coil</keyword>
<dbReference type="GO" id="GO:0005634">
    <property type="term" value="C:nucleus"/>
    <property type="evidence" value="ECO:0007669"/>
    <property type="project" value="UniProtKB-SubCell"/>
</dbReference>
<evidence type="ECO:0000256" key="7">
    <source>
        <dbReference type="ARBA" id="ARBA00023242"/>
    </source>
</evidence>
<evidence type="ECO:0000256" key="9">
    <source>
        <dbReference type="ARBA" id="ARBA00023328"/>
    </source>
</evidence>
<keyword evidence="7" id="KW-0539">Nucleus</keyword>
<comment type="caution">
    <text evidence="11">The sequence shown here is derived from an EMBL/GenBank/DDBJ whole genome shotgun (WGS) entry which is preliminary data.</text>
</comment>
<evidence type="ECO:0000256" key="10">
    <source>
        <dbReference type="SAM" id="Coils"/>
    </source>
</evidence>
<evidence type="ECO:0000313" key="11">
    <source>
        <dbReference type="EMBL" id="CAI5734625.1"/>
    </source>
</evidence>
<evidence type="ECO:0000256" key="5">
    <source>
        <dbReference type="ARBA" id="ARBA00022776"/>
    </source>
</evidence>
<evidence type="ECO:0000256" key="8">
    <source>
        <dbReference type="ARBA" id="ARBA00023306"/>
    </source>
</evidence>
<dbReference type="AlphaFoldDB" id="A0AAV0UFR7"/>